<feature type="domain" description="Glycine-rich" evidence="3">
    <location>
        <begin position="1751"/>
        <end position="1931"/>
    </location>
</feature>
<reference evidence="4 5" key="1">
    <citation type="submission" date="2018-06" db="EMBL/GenBank/DDBJ databases">
        <title>NTM in soil in Japan.</title>
        <authorList>
            <person name="Ohya K."/>
        </authorList>
    </citation>
    <scope>NUCLEOTIDE SEQUENCE [LARGE SCALE GENOMIC DNA]</scope>
    <source>
        <strain evidence="4 5">GF28</strain>
    </source>
</reference>
<dbReference type="InterPro" id="IPR001466">
    <property type="entry name" value="Beta-lactam-related"/>
</dbReference>
<organism evidence="4 5">
    <name type="scientific">Mycobacterium colombiense</name>
    <dbReference type="NCBI Taxonomy" id="339268"/>
    <lineage>
        <taxon>Bacteria</taxon>
        <taxon>Bacillati</taxon>
        <taxon>Actinomycetota</taxon>
        <taxon>Actinomycetes</taxon>
        <taxon>Mycobacteriales</taxon>
        <taxon>Mycobacteriaceae</taxon>
        <taxon>Mycobacterium</taxon>
        <taxon>Mycobacterium avium complex (MAC)</taxon>
    </lineage>
</organism>
<dbReference type="Proteomes" id="UP000250915">
    <property type="component" value="Unassembled WGS sequence"/>
</dbReference>
<comment type="caution">
    <text evidence="4">The sequence shown here is derived from an EMBL/GenBank/DDBJ whole genome shotgun (WGS) entry which is preliminary data.</text>
</comment>
<dbReference type="RefSeq" id="WP_112630656.1">
    <property type="nucleotide sequence ID" value="NZ_QMEV01000001.1"/>
</dbReference>
<evidence type="ECO:0000313" key="4">
    <source>
        <dbReference type="EMBL" id="RAV17519.1"/>
    </source>
</evidence>
<dbReference type="Pfam" id="PF00144">
    <property type="entry name" value="Beta-lactamase"/>
    <property type="match status" value="1"/>
</dbReference>
<accession>A0A329MBR9</accession>
<dbReference type="PANTHER" id="PTHR43283">
    <property type="entry name" value="BETA-LACTAMASE-RELATED"/>
    <property type="match status" value="1"/>
</dbReference>
<evidence type="ECO:0000259" key="3">
    <source>
        <dbReference type="Pfam" id="PF21722"/>
    </source>
</evidence>
<dbReference type="InterPro" id="IPR050789">
    <property type="entry name" value="Diverse_Enzym_Activities"/>
</dbReference>
<dbReference type="InterPro" id="IPR012338">
    <property type="entry name" value="Beta-lactam/transpept-like"/>
</dbReference>
<gene>
    <name evidence="4" type="ORF">DQP57_00400</name>
</gene>
<dbReference type="PANTHER" id="PTHR43283:SF3">
    <property type="entry name" value="BETA-LACTAMASE FAMILY PROTEIN (AFU_ORTHOLOGUE AFUA_5G07500)"/>
    <property type="match status" value="1"/>
</dbReference>
<evidence type="ECO:0000259" key="2">
    <source>
        <dbReference type="Pfam" id="PF00144"/>
    </source>
</evidence>
<name>A0A329MBR9_9MYCO</name>
<dbReference type="InterPro" id="IPR049304">
    <property type="entry name" value="Gly_rich_dom"/>
</dbReference>
<feature type="region of interest" description="Disordered" evidence="1">
    <location>
        <begin position="1692"/>
        <end position="1721"/>
    </location>
</feature>
<dbReference type="SUPFAM" id="SSF56601">
    <property type="entry name" value="beta-lactamase/transpeptidase-like"/>
    <property type="match status" value="1"/>
</dbReference>
<feature type="domain" description="Beta-lactamase-related" evidence="2">
    <location>
        <begin position="512"/>
        <end position="811"/>
    </location>
</feature>
<dbReference type="Pfam" id="PF21722">
    <property type="entry name" value="Gly_rich_2"/>
    <property type="match status" value="1"/>
</dbReference>
<proteinExistence type="predicted"/>
<sequence length="1934" mass="197796">MTSPITPDPSIHNDPTTPQQLPSFNLQPLLKMFADIPAEIIELIVNAVLSAFGLGRITGSVDDLVNQLENALLDIPQGNIAGLVEALAQAGSDIIDAIVGALGGPTSGNGIADLIKYVSALPEDIFNTITSILQGIPVVGNLITFGESLIGGLVSWVASLLGLLGHPIMTSGGSGATTSTGETLTQSQALSTLLGLLPTNQPVPTNVWAALAPAASPNIYTSPASQFLSGAGIQGQGLWMWDGWVGTGAPNGPMGSIATRRPGLITVYVAPGTPGGIFTPAFKSGVFMDYLQDPDTAHLALGYLFNQLDPEYFEVVYVPYPTTGTMSTAVQQGINWMINTINTTPGPFILVGQGQGTLIMSGVYDQIRYGQLTSRDNDLLAGVMFGNMRREEGAGFPGYTPPVGTSGAVVDCAAIGPYANQGDPTNPAGGNLIDTEPRWWEMAAPGDYLSCCPVKGSATQVGMPFDLANAPGPDQPMSPELTGVIDAIVELGLLIEPTPGFTLGISGPMGYYYKSYGSGVTLDGFQRLGSVTKGFTATAILIAVDEGLLTLDDTLDTYVSGVANGDKITIRQMLMQTSGVYDTEQDALASIGFLINPAEGIDEYTMLGIIRGGTPNSEPGTVWYYTESNFILLGFILEAIYPGKTAGEVITEKVCEPLGLTAEFLKGVAAVPSPANTTYVPVILDYLGLPFGDQVQGAVNMDYWWTAGAMAGTIYDLVKFATASGAGTLLSAETQLERLNTFTSPTVTPMEVWAGATGSATYQEWGLGWFQVGSWVGNDGSIPGNDCCCMYEPVTGTTIAAMENVETTAPYVLAALSLHWYNIASYLLPGSTNQPGYSPGSQEGSLNLVDGGQFRNFFHWVMQTYAGGTLGAPAGDTQSLTLENYYIGNVDSPQSAYFLGQPLLGKGDGRSYAQIAVDYINSFAGGAHPDGTPITAPPVEGIRHQLIPGQPVAAKPGQVIRAGASVIWNNIGTNGASIIVAVNAYDIDGNLIGTITAPQATLSVSSPSSGWLWKELEADFVMPPGTYNACLVFDVEDLAMTTGKVWFAAPIFEVTNLIDGSLIDQTTINQLSGLQVTGPQGIADVATAFQNMFDSIASGTTQTDQTGTDYAAAMQALAQSVMQAQLGYNLGVANNTVLSNPATQPGYNAISPSAQATFPYTSLTTGTLNKITVTAGTSVVGHINCNQALTLGFVRFVATASATVSGVYVNVYTLDSTGTYTNKWSSGDIGSSIPDGFEGWVSVNIPGTSQFDIVAGQWIAIEVVSATNNISIIGETWTVPNQLGSVPTNLGAVRTLSNTGGNTPATLTESDLTYSGQLAYLSFDVSTLPPDYQAPQGWSKTSHGTYTYTIPEWVQDGDFLDVVLCGSGGSGGDADGTLSIFGTYTSGGNGQGATGGIWQAQTFTYGTDIPDGTTSLTVIVAPGPQAISADGATSTVGTGFASAPLFDAKGIGASGAGTSLTDNITVADKACVIAAVNTGYGTFNVTCGGKTMHPLGLVYNGNAGSGGATALYWLNNVSAGDVEVVATFATSTYATLETISFTGVSSAGLVTSVYGVSNSLSQEVVCGENQVIVQCFGALSAQLGEFSGGTKELYDYTQIASGGTTQFRQGLSVSYATETTTFSATANVADDWGGISVALNGALTPLLAAAGGAAGGPGGAGNFNPANTNQTSTGKGPGNIVWQGQLHVGGPDTISLDLPGNAPGGGSAGGDSSAPTPQFGADGAAYITARQGIKSSGGAAVQPPVVATYETPGTYTYEIPDWAVYLDFILLGGASGGTPGSNVQGNTGSGVGGVPGSWTTATISTTSGWPSGGTITVTVGSGGAQSNTQGVNNNGAASTVSSPGMTTYTGAAGVGVNTGTADGVGPGDRSYNGFTFDGGATVPAPPPPTSTSSNAQIDGNAPGGAGAGGTSDGAFYYFGGAGAAGAVWIIARAS</sequence>
<dbReference type="EMBL" id="QMEV01000001">
    <property type="protein sequence ID" value="RAV17519.1"/>
    <property type="molecule type" value="Genomic_DNA"/>
</dbReference>
<evidence type="ECO:0000256" key="1">
    <source>
        <dbReference type="SAM" id="MobiDB-lite"/>
    </source>
</evidence>
<dbReference type="Gene3D" id="3.40.710.10">
    <property type="entry name" value="DD-peptidase/beta-lactamase superfamily"/>
    <property type="match status" value="1"/>
</dbReference>
<evidence type="ECO:0000313" key="5">
    <source>
        <dbReference type="Proteomes" id="UP000250915"/>
    </source>
</evidence>
<feature type="region of interest" description="Disordered" evidence="1">
    <location>
        <begin position="1661"/>
        <end position="1680"/>
    </location>
</feature>
<feature type="region of interest" description="Disordered" evidence="1">
    <location>
        <begin position="1875"/>
        <end position="1905"/>
    </location>
</feature>
<dbReference type="OrthoDB" id="3174977at2"/>
<protein>
    <submittedName>
        <fullName evidence="4">Uncharacterized protein</fullName>
    </submittedName>
</protein>